<dbReference type="PANTHER" id="PTHR24321">
    <property type="entry name" value="DEHYDROGENASES, SHORT CHAIN"/>
    <property type="match status" value="1"/>
</dbReference>
<dbReference type="SUPFAM" id="SSF51735">
    <property type="entry name" value="NAD(P)-binding Rossmann-fold domains"/>
    <property type="match status" value="1"/>
</dbReference>
<organism evidence="3 4">
    <name type="scientific">Planosporangium mesophilum</name>
    <dbReference type="NCBI Taxonomy" id="689768"/>
    <lineage>
        <taxon>Bacteria</taxon>
        <taxon>Bacillati</taxon>
        <taxon>Actinomycetota</taxon>
        <taxon>Actinomycetes</taxon>
        <taxon>Micromonosporales</taxon>
        <taxon>Micromonosporaceae</taxon>
        <taxon>Planosporangium</taxon>
    </lineage>
</organism>
<comment type="caution">
    <text evidence="3">The sequence shown here is derived from an EMBL/GenBank/DDBJ whole genome shotgun (WGS) entry which is preliminary data.</text>
</comment>
<evidence type="ECO:0000313" key="3">
    <source>
        <dbReference type="EMBL" id="GII25059.1"/>
    </source>
</evidence>
<dbReference type="PANTHER" id="PTHR24321:SF8">
    <property type="entry name" value="ESTRADIOL 17-BETA-DEHYDROGENASE 8-RELATED"/>
    <property type="match status" value="1"/>
</dbReference>
<gene>
    <name evidence="3" type="ORF">Pme01_46560</name>
</gene>
<dbReference type="InterPro" id="IPR020904">
    <property type="entry name" value="Sc_DH/Rdtase_CS"/>
</dbReference>
<name>A0A8J3TEY5_9ACTN</name>
<keyword evidence="4" id="KW-1185">Reference proteome</keyword>
<evidence type="ECO:0000256" key="2">
    <source>
        <dbReference type="ARBA" id="ARBA00023002"/>
    </source>
</evidence>
<keyword evidence="2" id="KW-0560">Oxidoreductase</keyword>
<dbReference type="Pfam" id="PF13561">
    <property type="entry name" value="adh_short_C2"/>
    <property type="match status" value="1"/>
</dbReference>
<sequence length="229" mass="23695">MTGGARGLGAAIAAQLAADGADVTVFDVLAVPDGAVAGRIVDVTEPDQVDAAAAEVAERCGGIDILVNNAGVLSGRAPYTELAKDELMRFLTVNVGGYVITTQACHPWLVRSDRGRIINVASRTFFTGAPGQLGYVASKGAVLGMTRVLAKELGPHGVTVNAVMPGQVDTPGTREHSDDAVFNATMRQQAIQRRVQPDDLAGLVAFLASDRAAMITGQTIVVDGGGYLH</sequence>
<comment type="similarity">
    <text evidence="1">Belongs to the short-chain dehydrogenases/reductases (SDR) family.</text>
</comment>
<protein>
    <submittedName>
        <fullName evidence="3">Pyridoxal 4-dehydrogenase</fullName>
    </submittedName>
</protein>
<dbReference type="GO" id="GO:0016491">
    <property type="term" value="F:oxidoreductase activity"/>
    <property type="evidence" value="ECO:0007669"/>
    <property type="project" value="UniProtKB-KW"/>
</dbReference>
<dbReference type="PRINTS" id="PR00081">
    <property type="entry name" value="GDHRDH"/>
</dbReference>
<dbReference type="PRINTS" id="PR00080">
    <property type="entry name" value="SDRFAMILY"/>
</dbReference>
<dbReference type="EMBL" id="BOON01000045">
    <property type="protein sequence ID" value="GII25059.1"/>
    <property type="molecule type" value="Genomic_DNA"/>
</dbReference>
<dbReference type="PROSITE" id="PS00061">
    <property type="entry name" value="ADH_SHORT"/>
    <property type="match status" value="1"/>
</dbReference>
<reference evidence="3" key="1">
    <citation type="submission" date="2021-01" db="EMBL/GenBank/DDBJ databases">
        <title>Whole genome shotgun sequence of Planosporangium mesophilum NBRC 109066.</title>
        <authorList>
            <person name="Komaki H."/>
            <person name="Tamura T."/>
        </authorList>
    </citation>
    <scope>NUCLEOTIDE SEQUENCE</scope>
    <source>
        <strain evidence="3">NBRC 109066</strain>
    </source>
</reference>
<accession>A0A8J3TEY5</accession>
<dbReference type="AlphaFoldDB" id="A0A8J3TEY5"/>
<dbReference type="Proteomes" id="UP000599074">
    <property type="component" value="Unassembled WGS sequence"/>
</dbReference>
<evidence type="ECO:0000313" key="4">
    <source>
        <dbReference type="Proteomes" id="UP000599074"/>
    </source>
</evidence>
<evidence type="ECO:0000256" key="1">
    <source>
        <dbReference type="ARBA" id="ARBA00006484"/>
    </source>
</evidence>
<dbReference type="FunFam" id="3.40.50.720:FF:000084">
    <property type="entry name" value="Short-chain dehydrogenase reductase"/>
    <property type="match status" value="1"/>
</dbReference>
<dbReference type="InterPro" id="IPR002347">
    <property type="entry name" value="SDR_fam"/>
</dbReference>
<dbReference type="InterPro" id="IPR036291">
    <property type="entry name" value="NAD(P)-bd_dom_sf"/>
</dbReference>
<dbReference type="Gene3D" id="3.40.50.720">
    <property type="entry name" value="NAD(P)-binding Rossmann-like Domain"/>
    <property type="match status" value="1"/>
</dbReference>
<dbReference type="CDD" id="cd05233">
    <property type="entry name" value="SDR_c"/>
    <property type="match status" value="1"/>
</dbReference>
<proteinExistence type="inferred from homology"/>